<gene>
    <name evidence="2" type="ORF">QTG54_010525</name>
</gene>
<dbReference type="SUPFAM" id="SSF53474">
    <property type="entry name" value="alpha/beta-Hydrolases"/>
    <property type="match status" value="1"/>
</dbReference>
<reference evidence="2" key="1">
    <citation type="submission" date="2023-06" db="EMBL/GenBank/DDBJ databases">
        <title>Survivors Of The Sea: Transcriptome response of Skeletonema marinoi to long-term dormancy.</title>
        <authorList>
            <person name="Pinder M.I.M."/>
            <person name="Kourtchenko O."/>
            <person name="Robertson E.K."/>
            <person name="Larsson T."/>
            <person name="Maumus F."/>
            <person name="Osuna-Cruz C.M."/>
            <person name="Vancaester E."/>
            <person name="Stenow R."/>
            <person name="Vandepoele K."/>
            <person name="Ploug H."/>
            <person name="Bruchert V."/>
            <person name="Godhe A."/>
            <person name="Topel M."/>
        </authorList>
    </citation>
    <scope>NUCLEOTIDE SEQUENCE</scope>
    <source>
        <strain evidence="2">R05AC</strain>
    </source>
</reference>
<sequence>MRIDNFVVTISKKPSPSWDDINGVGMISSGLSLMIEEPSYLSALLEGEDRDGRIVGRCLEVELISAGPQENVSLPPEAETALNNVWNNYLAGMNALAAVAEESNRCHLFARLLYELFTHEPFPDDAIAAGAASSTEPPMKRAKPFDVSSRKTLMLTRAKGDFNRAEKPFQITCIVRMQKLGIPASICLMTQNLLEYALRGNGRQSDDAYESLGLVGEDLLLLLLDPDRFLFDDENQNTDNMKLLYRKDKLYGRDKEETLITDAFCRVSRGKSEAFFIGGFSGSGNSMLVNSLRDKVNAVGGYRGMGRSTPTHIRKECNLGEYGKDDASSDLDLTDEASIRAFAQVFKKRNLNCWRHPDFHLTSGSVNNAKNYHFLEYSGTRQLAEDIERVRILFGRQKISLFGCSYGTTVVGTYSTIFPHHVHLVVLDGSTLPFPDVHENSEDRARSANQRIDYFTVSSCEFVEGTCGVNDMRGCLKDLDNIIQSNKEVIQKQYGASPTAAFMMVIDTLFDHVDKVANVCSAAKSEDFAAIAKELAGNGFVEELTLQLNGINNGIALVDRESKPTADYDSSPLANPDWPFEGYKRLARQIIREGALIFGQDMALGSYNEDLFVKTAMDWNDRYPGASNRGLQRRQ</sequence>
<organism evidence="2 3">
    <name type="scientific">Skeletonema marinoi</name>
    <dbReference type="NCBI Taxonomy" id="267567"/>
    <lineage>
        <taxon>Eukaryota</taxon>
        <taxon>Sar</taxon>
        <taxon>Stramenopiles</taxon>
        <taxon>Ochrophyta</taxon>
        <taxon>Bacillariophyta</taxon>
        <taxon>Coscinodiscophyceae</taxon>
        <taxon>Thalassiosirophycidae</taxon>
        <taxon>Thalassiosirales</taxon>
        <taxon>Skeletonemataceae</taxon>
        <taxon>Skeletonema</taxon>
        <taxon>Skeletonema marinoi-dohrnii complex</taxon>
    </lineage>
</organism>
<dbReference type="EMBL" id="JATAAI010000020">
    <property type="protein sequence ID" value="KAK1738495.1"/>
    <property type="molecule type" value="Genomic_DNA"/>
</dbReference>
<evidence type="ECO:0000313" key="2">
    <source>
        <dbReference type="EMBL" id="KAK1738495.1"/>
    </source>
</evidence>
<proteinExistence type="predicted"/>
<dbReference type="AlphaFoldDB" id="A0AAD9DAB5"/>
<dbReference type="PANTHER" id="PTHR43642">
    <property type="entry name" value="HYBRID SIGNAL TRANSDUCTION HISTIDINE KINASE G"/>
    <property type="match status" value="1"/>
</dbReference>
<accession>A0AAD9DAB5</accession>
<evidence type="ECO:0000259" key="1">
    <source>
        <dbReference type="Pfam" id="PF00561"/>
    </source>
</evidence>
<name>A0AAD9DAB5_9STRA</name>
<feature type="domain" description="AB hydrolase-1" evidence="1">
    <location>
        <begin position="372"/>
        <end position="440"/>
    </location>
</feature>
<dbReference type="InterPro" id="IPR029058">
    <property type="entry name" value="AB_hydrolase_fold"/>
</dbReference>
<dbReference type="PANTHER" id="PTHR43642:SF1">
    <property type="entry name" value="HYBRID SIGNAL TRANSDUCTION HISTIDINE KINASE G"/>
    <property type="match status" value="1"/>
</dbReference>
<protein>
    <recommendedName>
        <fullName evidence="1">AB hydrolase-1 domain-containing protein</fullName>
    </recommendedName>
</protein>
<dbReference type="Proteomes" id="UP001224775">
    <property type="component" value="Unassembled WGS sequence"/>
</dbReference>
<dbReference type="Pfam" id="PF00561">
    <property type="entry name" value="Abhydrolase_1"/>
    <property type="match status" value="1"/>
</dbReference>
<evidence type="ECO:0000313" key="3">
    <source>
        <dbReference type="Proteomes" id="UP001224775"/>
    </source>
</evidence>
<keyword evidence="3" id="KW-1185">Reference proteome</keyword>
<comment type="caution">
    <text evidence="2">The sequence shown here is derived from an EMBL/GenBank/DDBJ whole genome shotgun (WGS) entry which is preliminary data.</text>
</comment>
<dbReference type="InterPro" id="IPR000073">
    <property type="entry name" value="AB_hydrolase_1"/>
</dbReference>
<dbReference type="Gene3D" id="3.40.50.1820">
    <property type="entry name" value="alpha/beta hydrolase"/>
    <property type="match status" value="1"/>
</dbReference>
<dbReference type="InterPro" id="IPR053159">
    <property type="entry name" value="Hybrid_Histidine_Kinase"/>
</dbReference>